<feature type="compositionally biased region" description="Basic and acidic residues" evidence="1">
    <location>
        <begin position="140"/>
        <end position="151"/>
    </location>
</feature>
<feature type="region of interest" description="Disordered" evidence="1">
    <location>
        <begin position="111"/>
        <end position="151"/>
    </location>
</feature>
<evidence type="ECO:0000313" key="2">
    <source>
        <dbReference type="EMBL" id="THU80697.1"/>
    </source>
</evidence>
<gene>
    <name evidence="2" type="ORF">K435DRAFT_874122</name>
</gene>
<sequence>MHSIPRYAPGAQEIVTGNPNSNIPLAFPDSAFAISGAAMSVNNDVTIDIMQRAQRAVDFGVRGSITETALRRQEADIRSELFSITHRIYFLLEMRDMLMREHGSTIRQLETRLSEEEEEAFQSGKGKEKAVDIEIDGNGDNDREEQAESQV</sequence>
<proteinExistence type="predicted"/>
<keyword evidence="3" id="KW-1185">Reference proteome</keyword>
<accession>A0A4S8KXH6</accession>
<evidence type="ECO:0000256" key="1">
    <source>
        <dbReference type="SAM" id="MobiDB-lite"/>
    </source>
</evidence>
<dbReference type="AlphaFoldDB" id="A0A4S8KXH6"/>
<dbReference type="Proteomes" id="UP000297245">
    <property type="component" value="Unassembled WGS sequence"/>
</dbReference>
<protein>
    <submittedName>
        <fullName evidence="2">Uncharacterized protein</fullName>
    </submittedName>
</protein>
<evidence type="ECO:0000313" key="3">
    <source>
        <dbReference type="Proteomes" id="UP000297245"/>
    </source>
</evidence>
<organism evidence="2 3">
    <name type="scientific">Dendrothele bispora (strain CBS 962.96)</name>
    <dbReference type="NCBI Taxonomy" id="1314807"/>
    <lineage>
        <taxon>Eukaryota</taxon>
        <taxon>Fungi</taxon>
        <taxon>Dikarya</taxon>
        <taxon>Basidiomycota</taxon>
        <taxon>Agaricomycotina</taxon>
        <taxon>Agaricomycetes</taxon>
        <taxon>Agaricomycetidae</taxon>
        <taxon>Agaricales</taxon>
        <taxon>Agaricales incertae sedis</taxon>
        <taxon>Dendrothele</taxon>
    </lineage>
</organism>
<dbReference type="EMBL" id="ML179880">
    <property type="protein sequence ID" value="THU80697.1"/>
    <property type="molecule type" value="Genomic_DNA"/>
</dbReference>
<reference evidence="2 3" key="1">
    <citation type="journal article" date="2019" name="Nat. Ecol. Evol.">
        <title>Megaphylogeny resolves global patterns of mushroom evolution.</title>
        <authorList>
            <person name="Varga T."/>
            <person name="Krizsan K."/>
            <person name="Foldi C."/>
            <person name="Dima B."/>
            <person name="Sanchez-Garcia M."/>
            <person name="Sanchez-Ramirez S."/>
            <person name="Szollosi G.J."/>
            <person name="Szarkandi J.G."/>
            <person name="Papp V."/>
            <person name="Albert L."/>
            <person name="Andreopoulos W."/>
            <person name="Angelini C."/>
            <person name="Antonin V."/>
            <person name="Barry K.W."/>
            <person name="Bougher N.L."/>
            <person name="Buchanan P."/>
            <person name="Buyck B."/>
            <person name="Bense V."/>
            <person name="Catcheside P."/>
            <person name="Chovatia M."/>
            <person name="Cooper J."/>
            <person name="Damon W."/>
            <person name="Desjardin D."/>
            <person name="Finy P."/>
            <person name="Geml J."/>
            <person name="Haridas S."/>
            <person name="Hughes K."/>
            <person name="Justo A."/>
            <person name="Karasinski D."/>
            <person name="Kautmanova I."/>
            <person name="Kiss B."/>
            <person name="Kocsube S."/>
            <person name="Kotiranta H."/>
            <person name="LaButti K.M."/>
            <person name="Lechner B.E."/>
            <person name="Liimatainen K."/>
            <person name="Lipzen A."/>
            <person name="Lukacs Z."/>
            <person name="Mihaltcheva S."/>
            <person name="Morgado L.N."/>
            <person name="Niskanen T."/>
            <person name="Noordeloos M.E."/>
            <person name="Ohm R.A."/>
            <person name="Ortiz-Santana B."/>
            <person name="Ovrebo C."/>
            <person name="Racz N."/>
            <person name="Riley R."/>
            <person name="Savchenko A."/>
            <person name="Shiryaev A."/>
            <person name="Soop K."/>
            <person name="Spirin V."/>
            <person name="Szebenyi C."/>
            <person name="Tomsovsky M."/>
            <person name="Tulloss R.E."/>
            <person name="Uehling J."/>
            <person name="Grigoriev I.V."/>
            <person name="Vagvolgyi C."/>
            <person name="Papp T."/>
            <person name="Martin F.M."/>
            <person name="Miettinen O."/>
            <person name="Hibbett D.S."/>
            <person name="Nagy L.G."/>
        </authorList>
    </citation>
    <scope>NUCLEOTIDE SEQUENCE [LARGE SCALE GENOMIC DNA]</scope>
    <source>
        <strain evidence="2 3">CBS 962.96</strain>
    </source>
</reference>
<name>A0A4S8KXH6_DENBC</name>